<keyword evidence="3" id="KW-1185">Reference proteome</keyword>
<dbReference type="HOGENOM" id="CLU_1690173_0_0_1"/>
<evidence type="ECO:0000313" key="2">
    <source>
        <dbReference type="EMBL" id="EEY68618.1"/>
    </source>
</evidence>
<protein>
    <submittedName>
        <fullName evidence="2">Uncharacterized protein</fullName>
    </submittedName>
</protein>
<dbReference type="AlphaFoldDB" id="D0P4N8"/>
<sequence length="156" mass="16970">MASPSARAASSPVSDLRHQQQEALGKILSRRSMRVWSSKSSQERRSLAESLLQLFSSGSSSSAASSAAEIAQRPITRRPGVEEIKNCVLSSVYPCLPPQCDPLRGEIWQVLLNVYKRNQHGSAAQEFDRMLQRLGKLPRDPLLGATGTGRCCSCGS</sequence>
<accession>D0P4N8</accession>
<name>D0P4N8_PHYIT</name>
<evidence type="ECO:0000256" key="1">
    <source>
        <dbReference type="SAM" id="MobiDB-lite"/>
    </source>
</evidence>
<gene>
    <name evidence="2" type="ORF">PITG_21687</name>
</gene>
<dbReference type="OrthoDB" id="73307at2759"/>
<reference evidence="3" key="1">
    <citation type="journal article" date="2009" name="Nature">
        <title>Genome sequence and analysis of the Irish potato famine pathogen Phytophthora infestans.</title>
        <authorList>
            <consortium name="The Broad Institute Genome Sequencing Platform"/>
            <person name="Haas B.J."/>
            <person name="Kamoun S."/>
            <person name="Zody M.C."/>
            <person name="Jiang R.H."/>
            <person name="Handsaker R.E."/>
            <person name="Cano L.M."/>
            <person name="Grabherr M."/>
            <person name="Kodira C.D."/>
            <person name="Raffaele S."/>
            <person name="Torto-Alalibo T."/>
            <person name="Bozkurt T.O."/>
            <person name="Ah-Fong A.M."/>
            <person name="Alvarado L."/>
            <person name="Anderson V.L."/>
            <person name="Armstrong M.R."/>
            <person name="Avrova A."/>
            <person name="Baxter L."/>
            <person name="Beynon J."/>
            <person name="Boevink P.C."/>
            <person name="Bollmann S.R."/>
            <person name="Bos J.I."/>
            <person name="Bulone V."/>
            <person name="Cai G."/>
            <person name="Cakir C."/>
            <person name="Carrington J.C."/>
            <person name="Chawner M."/>
            <person name="Conti L."/>
            <person name="Costanzo S."/>
            <person name="Ewan R."/>
            <person name="Fahlgren N."/>
            <person name="Fischbach M.A."/>
            <person name="Fugelstad J."/>
            <person name="Gilroy E.M."/>
            <person name="Gnerre S."/>
            <person name="Green P.J."/>
            <person name="Grenville-Briggs L.J."/>
            <person name="Griffith J."/>
            <person name="Grunwald N.J."/>
            <person name="Horn K."/>
            <person name="Horner N.R."/>
            <person name="Hu C.H."/>
            <person name="Huitema E."/>
            <person name="Jeong D.H."/>
            <person name="Jones A.M."/>
            <person name="Jones J.D."/>
            <person name="Jones R.W."/>
            <person name="Karlsson E.K."/>
            <person name="Kunjeti S.G."/>
            <person name="Lamour K."/>
            <person name="Liu Z."/>
            <person name="Ma L."/>
            <person name="Maclean D."/>
            <person name="Chibucos M.C."/>
            <person name="McDonald H."/>
            <person name="McWalters J."/>
            <person name="Meijer H.J."/>
            <person name="Morgan W."/>
            <person name="Morris P.F."/>
            <person name="Munro C.A."/>
            <person name="O'Neill K."/>
            <person name="Ospina-Giraldo M."/>
            <person name="Pinzon A."/>
            <person name="Pritchard L."/>
            <person name="Ramsahoye B."/>
            <person name="Ren Q."/>
            <person name="Restrepo S."/>
            <person name="Roy S."/>
            <person name="Sadanandom A."/>
            <person name="Savidor A."/>
            <person name="Schornack S."/>
            <person name="Schwartz D.C."/>
            <person name="Schumann U.D."/>
            <person name="Schwessinger B."/>
            <person name="Seyer L."/>
            <person name="Sharpe T."/>
            <person name="Silvar C."/>
            <person name="Song J."/>
            <person name="Studholme D.J."/>
            <person name="Sykes S."/>
            <person name="Thines M."/>
            <person name="van de Vondervoort P.J."/>
            <person name="Phuntumart V."/>
            <person name="Wawra S."/>
            <person name="Weide R."/>
            <person name="Win J."/>
            <person name="Young C."/>
            <person name="Zhou S."/>
            <person name="Fry W."/>
            <person name="Meyers B.C."/>
            <person name="van West P."/>
            <person name="Ristaino J."/>
            <person name="Govers F."/>
            <person name="Birch P.R."/>
            <person name="Whisson S.C."/>
            <person name="Judelson H.S."/>
            <person name="Nusbaum C."/>
        </authorList>
    </citation>
    <scope>NUCLEOTIDE SEQUENCE [LARGE SCALE GENOMIC DNA]</scope>
    <source>
        <strain evidence="3">T30-4</strain>
    </source>
</reference>
<dbReference type="KEGG" id="pif:PITG_21687"/>
<dbReference type="Proteomes" id="UP000006643">
    <property type="component" value="Unassembled WGS sequence"/>
</dbReference>
<dbReference type="GeneID" id="9473603"/>
<dbReference type="RefSeq" id="XP_002996912.1">
    <property type="nucleotide sequence ID" value="XM_002996866.1"/>
</dbReference>
<feature type="compositionally biased region" description="Low complexity" evidence="1">
    <location>
        <begin position="1"/>
        <end position="12"/>
    </location>
</feature>
<evidence type="ECO:0000313" key="3">
    <source>
        <dbReference type="Proteomes" id="UP000006643"/>
    </source>
</evidence>
<feature type="region of interest" description="Disordered" evidence="1">
    <location>
        <begin position="1"/>
        <end position="21"/>
    </location>
</feature>
<dbReference type="InParanoid" id="D0P4N8"/>
<dbReference type="VEuPathDB" id="FungiDB:PITG_21687"/>
<dbReference type="EMBL" id="DS028801">
    <property type="protein sequence ID" value="EEY68618.1"/>
    <property type="molecule type" value="Genomic_DNA"/>
</dbReference>
<proteinExistence type="predicted"/>
<organism evidence="2 3">
    <name type="scientific">Phytophthora infestans (strain T30-4)</name>
    <name type="common">Potato late blight agent</name>
    <dbReference type="NCBI Taxonomy" id="403677"/>
    <lineage>
        <taxon>Eukaryota</taxon>
        <taxon>Sar</taxon>
        <taxon>Stramenopiles</taxon>
        <taxon>Oomycota</taxon>
        <taxon>Peronosporomycetes</taxon>
        <taxon>Peronosporales</taxon>
        <taxon>Peronosporaceae</taxon>
        <taxon>Phytophthora</taxon>
    </lineage>
</organism>
<dbReference type="eggNOG" id="ENOG502QZCZ">
    <property type="taxonomic scope" value="Eukaryota"/>
</dbReference>